<proteinExistence type="predicted"/>
<name>A0A8T1UWK8_9STRA</name>
<accession>A0A8T1UWK8</accession>
<organism evidence="2 3">
    <name type="scientific">Phytophthora cactorum</name>
    <dbReference type="NCBI Taxonomy" id="29920"/>
    <lineage>
        <taxon>Eukaryota</taxon>
        <taxon>Sar</taxon>
        <taxon>Stramenopiles</taxon>
        <taxon>Oomycota</taxon>
        <taxon>Peronosporomycetes</taxon>
        <taxon>Peronosporales</taxon>
        <taxon>Peronosporaceae</taxon>
        <taxon>Phytophthora</taxon>
    </lineage>
</organism>
<protein>
    <submittedName>
        <fullName evidence="2">Uncharacterized protein</fullName>
    </submittedName>
</protein>
<dbReference type="AlphaFoldDB" id="A0A8T1UWK8"/>
<sequence length="70" mass="7621">MTGYDDVSLSRMIDEGLKVASSTSAIPDMVSNRKRKRKAKNGGLDATQQFNGGGGGAVRNRHQRFCKVIH</sequence>
<evidence type="ECO:0000313" key="2">
    <source>
        <dbReference type="EMBL" id="KAG6971540.1"/>
    </source>
</evidence>
<comment type="caution">
    <text evidence="2">The sequence shown here is derived from an EMBL/GenBank/DDBJ whole genome shotgun (WGS) entry which is preliminary data.</text>
</comment>
<dbReference type="Proteomes" id="UP000688947">
    <property type="component" value="Unassembled WGS sequence"/>
</dbReference>
<evidence type="ECO:0000256" key="1">
    <source>
        <dbReference type="SAM" id="MobiDB-lite"/>
    </source>
</evidence>
<feature type="region of interest" description="Disordered" evidence="1">
    <location>
        <begin position="31"/>
        <end position="58"/>
    </location>
</feature>
<dbReference type="EMBL" id="JAENGZ010000050">
    <property type="protein sequence ID" value="KAG6971540.1"/>
    <property type="molecule type" value="Genomic_DNA"/>
</dbReference>
<gene>
    <name evidence="2" type="ORF">JG687_00001973</name>
</gene>
<evidence type="ECO:0000313" key="3">
    <source>
        <dbReference type="Proteomes" id="UP000688947"/>
    </source>
</evidence>
<reference evidence="2" key="1">
    <citation type="submission" date="2021-01" db="EMBL/GenBank/DDBJ databases">
        <title>Phytophthora aleatoria, a newly-described species from Pinus radiata is distinct from Phytophthora cactorum isolates based on comparative genomics.</title>
        <authorList>
            <person name="Mcdougal R."/>
            <person name="Panda P."/>
            <person name="Williams N."/>
            <person name="Studholme D.J."/>
        </authorList>
    </citation>
    <scope>NUCLEOTIDE SEQUENCE</scope>
    <source>
        <strain evidence="2">NZFS 3830</strain>
    </source>
</reference>